<dbReference type="Proteomes" id="UP000676336">
    <property type="component" value="Unassembled WGS sequence"/>
</dbReference>
<dbReference type="EMBL" id="CAJOBI010140135">
    <property type="protein sequence ID" value="CAF4763875.1"/>
    <property type="molecule type" value="Genomic_DNA"/>
</dbReference>
<gene>
    <name evidence="2" type="ORF">GIL414_LOCUS41039</name>
    <name evidence="3" type="ORF">SMN809_LOCUS45654</name>
</gene>
<protein>
    <submittedName>
        <fullName evidence="2">Uncharacterized protein</fullName>
    </submittedName>
</protein>
<evidence type="ECO:0000256" key="1">
    <source>
        <dbReference type="SAM" id="MobiDB-lite"/>
    </source>
</evidence>
<dbReference type="EMBL" id="CAJOBJ010115298">
    <property type="protein sequence ID" value="CAF4650555.1"/>
    <property type="molecule type" value="Genomic_DNA"/>
</dbReference>
<feature type="non-terminal residue" evidence="2">
    <location>
        <position position="64"/>
    </location>
</feature>
<evidence type="ECO:0000313" key="3">
    <source>
        <dbReference type="EMBL" id="CAF4763875.1"/>
    </source>
</evidence>
<evidence type="ECO:0000313" key="2">
    <source>
        <dbReference type="EMBL" id="CAF4650555.1"/>
    </source>
</evidence>
<comment type="caution">
    <text evidence="2">The sequence shown here is derived from an EMBL/GenBank/DDBJ whole genome shotgun (WGS) entry which is preliminary data.</text>
</comment>
<organism evidence="2 4">
    <name type="scientific">Rotaria magnacalcarata</name>
    <dbReference type="NCBI Taxonomy" id="392030"/>
    <lineage>
        <taxon>Eukaryota</taxon>
        <taxon>Metazoa</taxon>
        <taxon>Spiralia</taxon>
        <taxon>Gnathifera</taxon>
        <taxon>Rotifera</taxon>
        <taxon>Eurotatoria</taxon>
        <taxon>Bdelloidea</taxon>
        <taxon>Philodinida</taxon>
        <taxon>Philodinidae</taxon>
        <taxon>Rotaria</taxon>
    </lineage>
</organism>
<name>A0A8S3A3Q8_9BILA</name>
<sequence length="64" mass="7204">DFVSASVKPFNNNSTLPDTKRDVAGNNVRFNRSLNNSSWVDHENDQLAALLLYRDALKKNLTTP</sequence>
<feature type="region of interest" description="Disordered" evidence="1">
    <location>
        <begin position="1"/>
        <end position="20"/>
    </location>
</feature>
<dbReference type="Proteomes" id="UP000681720">
    <property type="component" value="Unassembled WGS sequence"/>
</dbReference>
<reference evidence="2" key="1">
    <citation type="submission" date="2021-02" db="EMBL/GenBank/DDBJ databases">
        <authorList>
            <person name="Nowell W R."/>
        </authorList>
    </citation>
    <scope>NUCLEOTIDE SEQUENCE</scope>
</reference>
<evidence type="ECO:0000313" key="4">
    <source>
        <dbReference type="Proteomes" id="UP000681720"/>
    </source>
</evidence>
<proteinExistence type="predicted"/>
<feature type="non-terminal residue" evidence="2">
    <location>
        <position position="1"/>
    </location>
</feature>
<dbReference type="AlphaFoldDB" id="A0A8S3A3Q8"/>
<accession>A0A8S3A3Q8</accession>